<reference evidence="4 5" key="1">
    <citation type="submission" date="2019-09" db="EMBL/GenBank/DDBJ databases">
        <title>YIM 48816 draft genome.</title>
        <authorList>
            <person name="Jiang L."/>
        </authorList>
    </citation>
    <scope>NUCLEOTIDE SEQUENCE [LARGE SCALE GENOMIC DNA]</scope>
    <source>
        <strain evidence="4 5">YIM 48816</strain>
    </source>
</reference>
<dbReference type="SMART" id="SM00387">
    <property type="entry name" value="HATPase_c"/>
    <property type="match status" value="1"/>
</dbReference>
<comment type="catalytic activity">
    <reaction evidence="1">
        <text>ATP + protein L-histidine = ADP + protein N-phospho-L-histidine.</text>
        <dbReference type="EC" id="2.7.13.3"/>
    </reaction>
</comment>
<dbReference type="InterPro" id="IPR004358">
    <property type="entry name" value="Sig_transdc_His_kin-like_C"/>
</dbReference>
<feature type="domain" description="Histidine kinase" evidence="3">
    <location>
        <begin position="1"/>
        <end position="146"/>
    </location>
</feature>
<dbReference type="InterPro" id="IPR036890">
    <property type="entry name" value="HATPase_C_sf"/>
</dbReference>
<evidence type="ECO:0000313" key="5">
    <source>
        <dbReference type="Proteomes" id="UP000474159"/>
    </source>
</evidence>
<evidence type="ECO:0000259" key="3">
    <source>
        <dbReference type="PROSITE" id="PS50109"/>
    </source>
</evidence>
<dbReference type="InterPro" id="IPR005467">
    <property type="entry name" value="His_kinase_dom"/>
</dbReference>
<dbReference type="SUPFAM" id="SSF55874">
    <property type="entry name" value="ATPase domain of HSP90 chaperone/DNA topoisomerase II/histidine kinase"/>
    <property type="match status" value="1"/>
</dbReference>
<keyword evidence="5" id="KW-1185">Reference proteome</keyword>
<name>A0A6L3T165_9HYPH</name>
<evidence type="ECO:0000256" key="1">
    <source>
        <dbReference type="ARBA" id="ARBA00000085"/>
    </source>
</evidence>
<evidence type="ECO:0000256" key="2">
    <source>
        <dbReference type="ARBA" id="ARBA00012438"/>
    </source>
</evidence>
<dbReference type="EC" id="2.7.13.3" evidence="2"/>
<proteinExistence type="predicted"/>
<dbReference type="Proteomes" id="UP000474159">
    <property type="component" value="Unassembled WGS sequence"/>
</dbReference>
<dbReference type="PRINTS" id="PR00344">
    <property type="entry name" value="BCTRLSENSOR"/>
</dbReference>
<dbReference type="AlphaFoldDB" id="A0A6L3T165"/>
<dbReference type="PROSITE" id="PS50109">
    <property type="entry name" value="HIS_KIN"/>
    <property type="match status" value="1"/>
</dbReference>
<dbReference type="Pfam" id="PF02518">
    <property type="entry name" value="HATPase_c"/>
    <property type="match status" value="1"/>
</dbReference>
<dbReference type="Gene3D" id="3.30.565.10">
    <property type="entry name" value="Histidine kinase-like ATPase, C-terminal domain"/>
    <property type="match status" value="1"/>
</dbReference>
<dbReference type="InterPro" id="IPR003594">
    <property type="entry name" value="HATPase_dom"/>
</dbReference>
<dbReference type="OrthoDB" id="9796100at2"/>
<dbReference type="PANTHER" id="PTHR43065:SF49">
    <property type="entry name" value="HISTIDINE KINASE"/>
    <property type="match status" value="1"/>
</dbReference>
<dbReference type="EMBL" id="VZZK01000008">
    <property type="protein sequence ID" value="KAB1079679.1"/>
    <property type="molecule type" value="Genomic_DNA"/>
</dbReference>
<gene>
    <name evidence="4" type="ORF">F6X53_10405</name>
</gene>
<comment type="caution">
    <text evidence="4">The sequence shown here is derived from an EMBL/GenBank/DDBJ whole genome shotgun (WGS) entry which is preliminary data.</text>
</comment>
<sequence length="194" mass="20405">MVRSLLGSRIQLDVTVPDALLYAEADVAQFETALVNLSVNARDAMDGEGRLAITVEAAAFLPAMRHHPEREGAYVAISVRDTGTGIAPEHLSRIFEPFFTTKDVGKGTGLGLSQVFGFAKQSGGDVNVQSEVGAGTRFTIYLRSSARRPDVGAGSSESAAAALGHGNHVLLVEGNSDVGDFASHMLQDLGYEAT</sequence>
<organism evidence="4 5">
    <name type="scientific">Methylobacterium soli</name>
    <dbReference type="NCBI Taxonomy" id="553447"/>
    <lineage>
        <taxon>Bacteria</taxon>
        <taxon>Pseudomonadati</taxon>
        <taxon>Pseudomonadota</taxon>
        <taxon>Alphaproteobacteria</taxon>
        <taxon>Hyphomicrobiales</taxon>
        <taxon>Methylobacteriaceae</taxon>
        <taxon>Methylobacterium</taxon>
    </lineage>
</organism>
<dbReference type="PANTHER" id="PTHR43065">
    <property type="entry name" value="SENSOR HISTIDINE KINASE"/>
    <property type="match status" value="1"/>
</dbReference>
<dbReference type="RefSeq" id="WP_150999939.1">
    <property type="nucleotide sequence ID" value="NZ_BPQY01000213.1"/>
</dbReference>
<dbReference type="GO" id="GO:0004673">
    <property type="term" value="F:protein histidine kinase activity"/>
    <property type="evidence" value="ECO:0007669"/>
    <property type="project" value="UniProtKB-EC"/>
</dbReference>
<protein>
    <recommendedName>
        <fullName evidence="2">histidine kinase</fullName>
        <ecNumber evidence="2">2.7.13.3</ecNumber>
    </recommendedName>
</protein>
<accession>A0A6L3T165</accession>
<evidence type="ECO:0000313" key="4">
    <source>
        <dbReference type="EMBL" id="KAB1079679.1"/>
    </source>
</evidence>